<dbReference type="KEGG" id="aten:116290187"/>
<dbReference type="SMART" id="SM00014">
    <property type="entry name" value="acidPPc"/>
    <property type="match status" value="1"/>
</dbReference>
<reference evidence="14" key="1">
    <citation type="submission" date="2025-08" db="UniProtKB">
        <authorList>
            <consortium name="RefSeq"/>
        </authorList>
    </citation>
    <scope>IDENTIFICATION</scope>
    <source>
        <tissue evidence="14">Tentacle</tissue>
    </source>
</reference>
<evidence type="ECO:0000313" key="14">
    <source>
        <dbReference type="RefSeq" id="XP_031553049.1"/>
    </source>
</evidence>
<evidence type="ECO:0000256" key="1">
    <source>
        <dbReference type="ARBA" id="ARBA00004477"/>
    </source>
</evidence>
<comment type="subcellular location">
    <subcellularLocation>
        <location evidence="1 11">Endoplasmic reticulum membrane</location>
        <topology evidence="1 11">Multi-pass membrane protein</topology>
    </subcellularLocation>
</comment>
<dbReference type="FunFam" id="1.20.144.10:FF:000003">
    <property type="entry name" value="Dolichyldiphosphatase 1"/>
    <property type="match status" value="1"/>
</dbReference>
<gene>
    <name evidence="14" type="primary">LOC116290187</name>
</gene>
<dbReference type="AlphaFoldDB" id="A0A6P8H9C4"/>
<keyword evidence="7 11" id="KW-1133">Transmembrane helix</keyword>
<evidence type="ECO:0000256" key="11">
    <source>
        <dbReference type="RuleBase" id="RU367078"/>
    </source>
</evidence>
<comment type="function">
    <text evidence="9 11">Required for efficient N-glycosylation. Necessary for maintaining optimal levels of dolichol-linked oligosaccharides. Hydrolyzes dolichyl pyrophosphate at a very high rate and dolichyl monophosphate at a much lower rate. Does not act on phosphatidate.</text>
</comment>
<dbReference type="Gene3D" id="1.20.144.10">
    <property type="entry name" value="Phosphatidic acid phosphatase type 2/haloperoxidase"/>
    <property type="match status" value="1"/>
</dbReference>
<dbReference type="InParanoid" id="A0A6P8H9C4"/>
<evidence type="ECO:0000256" key="4">
    <source>
        <dbReference type="ARBA" id="ARBA00022692"/>
    </source>
</evidence>
<feature type="transmembrane region" description="Helical" evidence="11">
    <location>
        <begin position="188"/>
        <end position="206"/>
    </location>
</feature>
<dbReference type="GO" id="GO:0008610">
    <property type="term" value="P:lipid biosynthetic process"/>
    <property type="evidence" value="ECO:0007669"/>
    <property type="project" value="TreeGrafter"/>
</dbReference>
<comment type="catalytic activity">
    <reaction evidence="10 11">
        <text>a di-trans,poly-cis-dolichyl diphosphate + H2O = a di-trans,poly-cis-dolichyl phosphate + phosphate + H(+)</text>
        <dbReference type="Rhea" id="RHEA:14385"/>
        <dbReference type="Rhea" id="RHEA-COMP:19498"/>
        <dbReference type="Rhea" id="RHEA-COMP:19506"/>
        <dbReference type="ChEBI" id="CHEBI:15377"/>
        <dbReference type="ChEBI" id="CHEBI:15378"/>
        <dbReference type="ChEBI" id="CHEBI:43474"/>
        <dbReference type="ChEBI" id="CHEBI:57497"/>
        <dbReference type="ChEBI" id="CHEBI:57683"/>
        <dbReference type="EC" id="3.6.1.43"/>
    </reaction>
</comment>
<dbReference type="InterPro" id="IPR036938">
    <property type="entry name" value="PAP2/HPO_sf"/>
</dbReference>
<dbReference type="PANTHER" id="PTHR11247">
    <property type="entry name" value="PALMITOYL-PROTEIN THIOESTERASE/DOLICHYLDIPHOSPHATASE 1"/>
    <property type="match status" value="1"/>
</dbReference>
<evidence type="ECO:0000313" key="13">
    <source>
        <dbReference type="Proteomes" id="UP000515163"/>
    </source>
</evidence>
<evidence type="ECO:0000256" key="2">
    <source>
        <dbReference type="ARBA" id="ARBA00004922"/>
    </source>
</evidence>
<dbReference type="GO" id="GO:0005789">
    <property type="term" value="C:endoplasmic reticulum membrane"/>
    <property type="evidence" value="ECO:0007669"/>
    <property type="project" value="UniProtKB-SubCell"/>
</dbReference>
<evidence type="ECO:0000259" key="12">
    <source>
        <dbReference type="SMART" id="SM00014"/>
    </source>
</evidence>
<organism evidence="13 14">
    <name type="scientific">Actinia tenebrosa</name>
    <name type="common">Australian red waratah sea anemone</name>
    <dbReference type="NCBI Taxonomy" id="6105"/>
    <lineage>
        <taxon>Eukaryota</taxon>
        <taxon>Metazoa</taxon>
        <taxon>Cnidaria</taxon>
        <taxon>Anthozoa</taxon>
        <taxon>Hexacorallia</taxon>
        <taxon>Actiniaria</taxon>
        <taxon>Actiniidae</taxon>
        <taxon>Actinia</taxon>
    </lineage>
</organism>
<sequence>MAADATFRQSCQRSHDNLFFDYIGDNPKWKPISLTHVEYPKGDYLGLALAWCSLMPIHIVVGMITLIIFRRELHTISFFGGLGVNEILNAVVKHTLAQPRPCADHMYEHPSYGMPSNHSQFMGFFAVYMVLFIYCRLHYSQSTTMWDDLLDNLWKHAVATGTILLSLAVAFSRVYLRYHDINQISAGLVIGGAMGVAWFIFTQTVLTPLFPVITAWPVAEYLMIRDSTLIPSVMWFEYTQSRAETRKRQRRGSHNSYYKSHSQ</sequence>
<evidence type="ECO:0000256" key="3">
    <source>
        <dbReference type="ARBA" id="ARBA00005518"/>
    </source>
</evidence>
<evidence type="ECO:0000256" key="9">
    <source>
        <dbReference type="ARBA" id="ARBA00024907"/>
    </source>
</evidence>
<keyword evidence="4 11" id="KW-0812">Transmembrane</keyword>
<keyword evidence="13" id="KW-1185">Reference proteome</keyword>
<name>A0A6P8H9C4_ACTTE</name>
<feature type="domain" description="Phosphatidic acid phosphatase type 2/haloperoxidase" evidence="12">
    <location>
        <begin position="75"/>
        <end position="199"/>
    </location>
</feature>
<dbReference type="GO" id="GO:0006487">
    <property type="term" value="P:protein N-linked glycosylation"/>
    <property type="evidence" value="ECO:0007669"/>
    <property type="project" value="UniProtKB-UniRule"/>
</dbReference>
<evidence type="ECO:0000256" key="7">
    <source>
        <dbReference type="ARBA" id="ARBA00022989"/>
    </source>
</evidence>
<dbReference type="InterPro" id="IPR039667">
    <property type="entry name" value="Dolichyldiphosphatase_PAP2"/>
</dbReference>
<evidence type="ECO:0000256" key="8">
    <source>
        <dbReference type="ARBA" id="ARBA00023136"/>
    </source>
</evidence>
<evidence type="ECO:0000256" key="5">
    <source>
        <dbReference type="ARBA" id="ARBA00022801"/>
    </source>
</evidence>
<evidence type="ECO:0000256" key="10">
    <source>
        <dbReference type="ARBA" id="ARBA00047349"/>
    </source>
</evidence>
<dbReference type="GO" id="GO:0047874">
    <property type="term" value="F:dolichyldiphosphatase activity"/>
    <property type="evidence" value="ECO:0007669"/>
    <property type="project" value="UniProtKB-UniRule"/>
</dbReference>
<dbReference type="OrthoDB" id="302705at2759"/>
<keyword evidence="8 11" id="KW-0472">Membrane</keyword>
<dbReference type="CDD" id="cd03382">
    <property type="entry name" value="PAP2_dolichyldiphosphatase"/>
    <property type="match status" value="1"/>
</dbReference>
<dbReference type="InterPro" id="IPR000326">
    <property type="entry name" value="PAP2/HPO"/>
</dbReference>
<feature type="transmembrane region" description="Helical" evidence="11">
    <location>
        <begin position="121"/>
        <end position="139"/>
    </location>
</feature>
<keyword evidence="5 11" id="KW-0378">Hydrolase</keyword>
<feature type="transmembrane region" description="Helical" evidence="11">
    <location>
        <begin position="44"/>
        <end position="69"/>
    </location>
</feature>
<accession>A0A6P8H9C4</accession>
<dbReference type="GeneID" id="116290187"/>
<comment type="similarity">
    <text evidence="3 11">Belongs to the dolichyldiphosphatase family.</text>
</comment>
<dbReference type="SUPFAM" id="SSF48317">
    <property type="entry name" value="Acid phosphatase/Vanadium-dependent haloperoxidase"/>
    <property type="match status" value="1"/>
</dbReference>
<keyword evidence="6 11" id="KW-0256">Endoplasmic reticulum</keyword>
<dbReference type="PANTHER" id="PTHR11247:SF1">
    <property type="entry name" value="DOLICHYLDIPHOSPHATASE 1"/>
    <property type="match status" value="1"/>
</dbReference>
<proteinExistence type="inferred from homology"/>
<evidence type="ECO:0000256" key="6">
    <source>
        <dbReference type="ARBA" id="ARBA00022824"/>
    </source>
</evidence>
<protein>
    <recommendedName>
        <fullName evidence="11">Dolichyldiphosphatase</fullName>
        <ecNumber evidence="11">3.6.1.43</ecNumber>
    </recommendedName>
</protein>
<feature type="transmembrane region" description="Helical" evidence="11">
    <location>
        <begin position="159"/>
        <end position="176"/>
    </location>
</feature>
<dbReference type="FunCoup" id="A0A6P8H9C4">
    <property type="interactions" value="1060"/>
</dbReference>
<dbReference type="Proteomes" id="UP000515163">
    <property type="component" value="Unplaced"/>
</dbReference>
<dbReference type="EC" id="3.6.1.43" evidence="11"/>
<comment type="pathway">
    <text evidence="2 11">Protein modification; protein glycosylation.</text>
</comment>
<dbReference type="RefSeq" id="XP_031553049.1">
    <property type="nucleotide sequence ID" value="XM_031697189.1"/>
</dbReference>
<dbReference type="Pfam" id="PF01569">
    <property type="entry name" value="PAP2"/>
    <property type="match status" value="1"/>
</dbReference>
<dbReference type="UniPathway" id="UPA00378"/>